<proteinExistence type="predicted"/>
<accession>A0ABX8V4N4</accession>
<evidence type="ECO:0000313" key="3">
    <source>
        <dbReference type="Proteomes" id="UP000825381"/>
    </source>
</evidence>
<name>A0ABX8V4N4_9FLAO</name>
<evidence type="ECO:0000313" key="2">
    <source>
        <dbReference type="EMBL" id="QYJ67722.1"/>
    </source>
</evidence>
<sequence length="310" mass="35460">MKQIKQRVKDKSLYDTIKQKLVSYEGRNLPGISAQANLDCFTWQIVDSIKRIKYVEVIRDREVSETCSDPQSTAFDPIKAASYYIKKGNIDEAFWLVFLATHFGKNKKSKWGLVKAVYSGLGDEILWDWNTVSQDPEGFREWLRINNADVKARGKVGNHRKYTSLSAINNNGTGAAVVSYVDWICQQENHEAFFNNILINETNPKVGFKKIYKSMDYVRSFGRMGKFDYLTMVGKLGLLNIQPDSVYMQGATGPFEGATKLFGGNPSRRELNRWLEDLENHLNLNFGMQVLEDAICNWNKNPGRYIYFGG</sequence>
<dbReference type="Proteomes" id="UP000825381">
    <property type="component" value="Chromosome"/>
</dbReference>
<organism evidence="2 3">
    <name type="scientific">Flavobacterium litorale</name>
    <dbReference type="NCBI Taxonomy" id="2856519"/>
    <lineage>
        <taxon>Bacteria</taxon>
        <taxon>Pseudomonadati</taxon>
        <taxon>Bacteroidota</taxon>
        <taxon>Flavobacteriia</taxon>
        <taxon>Flavobacteriales</taxon>
        <taxon>Flavobacteriaceae</taxon>
        <taxon>Flavobacterium</taxon>
    </lineage>
</organism>
<dbReference type="EMBL" id="CP080429">
    <property type="protein sequence ID" value="QYJ67722.1"/>
    <property type="molecule type" value="Genomic_DNA"/>
</dbReference>
<reference evidence="2 3" key="1">
    <citation type="submission" date="2021-07" db="EMBL/GenBank/DDBJ databases">
        <title>Flavobacterium WSW3-B6 sp.nov, isolated from seaweed.</title>
        <authorList>
            <person name="Muhammad N."/>
            <person name="Ho H."/>
            <person name="Lee Y.-J."/>
            <person name="Nguyen T."/>
            <person name="Ho J."/>
            <person name="Kim S.-G."/>
        </authorList>
    </citation>
    <scope>NUCLEOTIDE SEQUENCE [LARGE SCALE GENOMIC DNA]</scope>
    <source>
        <strain evidence="2 3">WSW3-B6</strain>
    </source>
</reference>
<dbReference type="InterPro" id="IPR041271">
    <property type="entry name" value="AGPT-Pplase3"/>
</dbReference>
<dbReference type="Pfam" id="PF18746">
    <property type="entry name" value="aGPT-Pplase3"/>
    <property type="match status" value="1"/>
</dbReference>
<gene>
    <name evidence="2" type="ORF">K1I41_09225</name>
</gene>
<evidence type="ECO:0000259" key="1">
    <source>
        <dbReference type="Pfam" id="PF18746"/>
    </source>
</evidence>
<feature type="domain" description="Alpha-glutamyl/putrescinyl thymine pyrophosphorylase clade 3" evidence="1">
    <location>
        <begin position="37"/>
        <end position="309"/>
    </location>
</feature>
<dbReference type="RefSeq" id="WP_220640067.1">
    <property type="nucleotide sequence ID" value="NZ_CP080429.1"/>
</dbReference>
<protein>
    <recommendedName>
        <fullName evidence="1">Alpha-glutamyl/putrescinyl thymine pyrophosphorylase clade 3 domain-containing protein</fullName>
    </recommendedName>
</protein>
<keyword evidence="3" id="KW-1185">Reference proteome</keyword>